<dbReference type="SUPFAM" id="SSF52540">
    <property type="entry name" value="P-loop containing nucleoside triphosphate hydrolases"/>
    <property type="match status" value="1"/>
</dbReference>
<comment type="caution">
    <text evidence="7">The sequence shown here is derived from an EMBL/GenBank/DDBJ whole genome shotgun (WGS) entry which is preliminary data.</text>
</comment>
<dbReference type="PANTHER" id="PTHR43776:SF7">
    <property type="entry name" value="D,D-DIPEPTIDE TRANSPORT ATP-BINDING PROTEIN DDPF-RELATED"/>
    <property type="match status" value="1"/>
</dbReference>
<reference evidence="8" key="1">
    <citation type="journal article" date="2019" name="Int. J. Syst. Evol. Microbiol.">
        <title>The Global Catalogue of Microorganisms (GCM) 10K type strain sequencing project: providing services to taxonomists for standard genome sequencing and annotation.</title>
        <authorList>
            <consortium name="The Broad Institute Genomics Platform"/>
            <consortium name="The Broad Institute Genome Sequencing Center for Infectious Disease"/>
            <person name="Wu L."/>
            <person name="Ma J."/>
        </authorList>
    </citation>
    <scope>NUCLEOTIDE SEQUENCE [LARGE SCALE GENOMIC DNA]</scope>
    <source>
        <strain evidence="8">JCM 17388</strain>
    </source>
</reference>
<evidence type="ECO:0000256" key="2">
    <source>
        <dbReference type="ARBA" id="ARBA00022448"/>
    </source>
</evidence>
<evidence type="ECO:0000256" key="3">
    <source>
        <dbReference type="ARBA" id="ARBA00022741"/>
    </source>
</evidence>
<protein>
    <submittedName>
        <fullName evidence="7">ATP-binding cassette domain-containing protein</fullName>
    </submittedName>
</protein>
<evidence type="ECO:0000256" key="4">
    <source>
        <dbReference type="ARBA" id="ARBA00022840"/>
    </source>
</evidence>
<dbReference type="CDD" id="cd03257">
    <property type="entry name" value="ABC_NikE_OppD_transporters"/>
    <property type="match status" value="1"/>
</dbReference>
<dbReference type="InterPro" id="IPR017871">
    <property type="entry name" value="ABC_transporter-like_CS"/>
</dbReference>
<evidence type="ECO:0000259" key="6">
    <source>
        <dbReference type="PROSITE" id="PS50893"/>
    </source>
</evidence>
<dbReference type="Proteomes" id="UP001501251">
    <property type="component" value="Unassembled WGS sequence"/>
</dbReference>
<evidence type="ECO:0000256" key="1">
    <source>
        <dbReference type="ARBA" id="ARBA00005417"/>
    </source>
</evidence>
<gene>
    <name evidence="7" type="ORF">GCM10022252_33520</name>
</gene>
<dbReference type="Pfam" id="PF08352">
    <property type="entry name" value="oligo_HPY"/>
    <property type="match status" value="1"/>
</dbReference>
<comment type="similarity">
    <text evidence="1">Belongs to the ABC transporter superfamily.</text>
</comment>
<keyword evidence="4 7" id="KW-0067">ATP-binding</keyword>
<proteinExistence type="inferred from homology"/>
<dbReference type="GO" id="GO:0005524">
    <property type="term" value="F:ATP binding"/>
    <property type="evidence" value="ECO:0007669"/>
    <property type="project" value="UniProtKB-KW"/>
</dbReference>
<dbReference type="EMBL" id="BAABAQ010000005">
    <property type="protein sequence ID" value="GAA4192301.1"/>
    <property type="molecule type" value="Genomic_DNA"/>
</dbReference>
<dbReference type="InterPro" id="IPR050319">
    <property type="entry name" value="ABC_transp_ATP-bind"/>
</dbReference>
<evidence type="ECO:0000256" key="5">
    <source>
        <dbReference type="SAM" id="MobiDB-lite"/>
    </source>
</evidence>
<keyword evidence="3" id="KW-0547">Nucleotide-binding</keyword>
<dbReference type="PANTHER" id="PTHR43776">
    <property type="entry name" value="TRANSPORT ATP-BINDING PROTEIN"/>
    <property type="match status" value="1"/>
</dbReference>
<evidence type="ECO:0000313" key="7">
    <source>
        <dbReference type="EMBL" id="GAA4192301.1"/>
    </source>
</evidence>
<accession>A0ABP8AWK5</accession>
<dbReference type="InterPro" id="IPR003593">
    <property type="entry name" value="AAA+_ATPase"/>
</dbReference>
<dbReference type="Pfam" id="PF00005">
    <property type="entry name" value="ABC_tran"/>
    <property type="match status" value="1"/>
</dbReference>
<evidence type="ECO:0000313" key="8">
    <source>
        <dbReference type="Proteomes" id="UP001501251"/>
    </source>
</evidence>
<dbReference type="SMART" id="SM00382">
    <property type="entry name" value="AAA"/>
    <property type="match status" value="1"/>
</dbReference>
<keyword evidence="2" id="KW-0813">Transport</keyword>
<feature type="region of interest" description="Disordered" evidence="5">
    <location>
        <begin position="1"/>
        <end position="37"/>
    </location>
</feature>
<dbReference type="InterPro" id="IPR003439">
    <property type="entry name" value="ABC_transporter-like_ATP-bd"/>
</dbReference>
<dbReference type="InterPro" id="IPR013563">
    <property type="entry name" value="Oligopep_ABC_C"/>
</dbReference>
<dbReference type="Gene3D" id="3.40.50.300">
    <property type="entry name" value="P-loop containing nucleotide triphosphate hydrolases"/>
    <property type="match status" value="1"/>
</dbReference>
<keyword evidence="8" id="KW-1185">Reference proteome</keyword>
<organism evidence="7 8">
    <name type="scientific">Streptosporangium oxazolinicum</name>
    <dbReference type="NCBI Taxonomy" id="909287"/>
    <lineage>
        <taxon>Bacteria</taxon>
        <taxon>Bacillati</taxon>
        <taxon>Actinomycetota</taxon>
        <taxon>Actinomycetes</taxon>
        <taxon>Streptosporangiales</taxon>
        <taxon>Streptosporangiaceae</taxon>
        <taxon>Streptosporangium</taxon>
    </lineage>
</organism>
<dbReference type="PROSITE" id="PS00211">
    <property type="entry name" value="ABC_TRANSPORTER_1"/>
    <property type="match status" value="1"/>
</dbReference>
<feature type="domain" description="ABC transporter" evidence="6">
    <location>
        <begin position="47"/>
        <end position="293"/>
    </location>
</feature>
<dbReference type="PROSITE" id="PS50893">
    <property type="entry name" value="ABC_TRANSPORTER_2"/>
    <property type="match status" value="1"/>
</dbReference>
<sequence>MTRPTPDQPSEPAAEATNGSAPDTAGAARAGVAPSEPVPDAVVQPVLEARQVGFAYRRAADPVLSDVSFQVLPGRSTALVGESGAGKTTLLRLLLGLAVPTEGRILFDGTPLSPRDRGRMRAFRRGVQTVFQDPYSSLDPRQRVGRIVAEPLRSLGLVPASRWNSSAADLRVAAALEAVGLPADAARRYPHEFSGGQRQRVAIARAIVCEPRVLLADEPVSALDVSTRVRVIDLLAELRESHGLTVVMVSHDLAVVAMLCDHTAVLERGRIVEQGDTATVLGSPRHPYTRRLIDSVPRLPAT</sequence>
<dbReference type="InterPro" id="IPR027417">
    <property type="entry name" value="P-loop_NTPase"/>
</dbReference>
<name>A0ABP8AWK5_9ACTN</name>